<name>A0A6J4H922_9ACTN</name>
<feature type="compositionally biased region" description="Low complexity" evidence="1">
    <location>
        <begin position="11"/>
        <end position="30"/>
    </location>
</feature>
<proteinExistence type="predicted"/>
<dbReference type="AlphaFoldDB" id="A0A6J4H922"/>
<gene>
    <name evidence="2" type="ORF">AVDCRST_MAG10-457</name>
</gene>
<organism evidence="2">
    <name type="scientific">uncultured Acidimicrobiales bacterium</name>
    <dbReference type="NCBI Taxonomy" id="310071"/>
    <lineage>
        <taxon>Bacteria</taxon>
        <taxon>Bacillati</taxon>
        <taxon>Actinomycetota</taxon>
        <taxon>Acidimicrobiia</taxon>
        <taxon>Acidimicrobiales</taxon>
        <taxon>environmental samples</taxon>
    </lineage>
</organism>
<reference evidence="2" key="1">
    <citation type="submission" date="2020-02" db="EMBL/GenBank/DDBJ databases">
        <authorList>
            <person name="Meier V. D."/>
        </authorList>
    </citation>
    <scope>NUCLEOTIDE SEQUENCE</scope>
    <source>
        <strain evidence="2">AVDCRST_MAG10</strain>
    </source>
</reference>
<evidence type="ECO:0000256" key="1">
    <source>
        <dbReference type="SAM" id="MobiDB-lite"/>
    </source>
</evidence>
<protein>
    <submittedName>
        <fullName evidence="2">Uncharacterized protein</fullName>
    </submittedName>
</protein>
<evidence type="ECO:0000313" key="2">
    <source>
        <dbReference type="EMBL" id="CAA9217935.1"/>
    </source>
</evidence>
<feature type="non-terminal residue" evidence="2">
    <location>
        <position position="45"/>
    </location>
</feature>
<dbReference type="EMBL" id="CADCTB010000031">
    <property type="protein sequence ID" value="CAA9217935.1"/>
    <property type="molecule type" value="Genomic_DNA"/>
</dbReference>
<accession>A0A6J4H922</accession>
<sequence>CLDRGPPRPSWPSSAPPFSSSSASAWGWGPQMPRRAPSASPATTS</sequence>
<feature type="region of interest" description="Disordered" evidence="1">
    <location>
        <begin position="1"/>
        <end position="45"/>
    </location>
</feature>
<feature type="non-terminal residue" evidence="2">
    <location>
        <position position="1"/>
    </location>
</feature>